<dbReference type="Pfam" id="PF07696">
    <property type="entry name" value="7TMR-DISMED2"/>
    <property type="match status" value="1"/>
</dbReference>
<feature type="transmembrane region" description="Helical" evidence="7">
    <location>
        <begin position="182"/>
        <end position="203"/>
    </location>
</feature>
<comment type="caution">
    <text evidence="10">The sequence shown here is derived from an EMBL/GenBank/DDBJ whole genome shotgun (WGS) entry which is preliminary data.</text>
</comment>
<dbReference type="PROSITE" id="PS50109">
    <property type="entry name" value="HIS_KIN"/>
    <property type="match status" value="1"/>
</dbReference>
<evidence type="ECO:0000259" key="8">
    <source>
        <dbReference type="PROSITE" id="PS50109"/>
    </source>
</evidence>
<evidence type="ECO:0000256" key="6">
    <source>
        <dbReference type="PROSITE-ProRule" id="PRU00169"/>
    </source>
</evidence>
<dbReference type="InterPro" id="IPR011006">
    <property type="entry name" value="CheY-like_superfamily"/>
</dbReference>
<feature type="transmembrane region" description="Helical" evidence="7">
    <location>
        <begin position="278"/>
        <end position="300"/>
    </location>
</feature>
<gene>
    <name evidence="10" type="ORF">G4D72_07675</name>
</gene>
<proteinExistence type="predicted"/>
<organism evidence="10 11">
    <name type="scientific">Flavobacterium difficile</name>
    <dbReference type="NCBI Taxonomy" id="2709659"/>
    <lineage>
        <taxon>Bacteria</taxon>
        <taxon>Pseudomonadati</taxon>
        <taxon>Bacteroidota</taxon>
        <taxon>Flavobacteriia</taxon>
        <taxon>Flavobacteriales</taxon>
        <taxon>Flavobacteriaceae</taxon>
        <taxon>Flavobacterium</taxon>
    </lineage>
</organism>
<dbReference type="Gene3D" id="3.30.565.10">
    <property type="entry name" value="Histidine kinase-like ATPase, C-terminal domain"/>
    <property type="match status" value="1"/>
</dbReference>
<feature type="domain" description="Response regulatory" evidence="9">
    <location>
        <begin position="658"/>
        <end position="778"/>
    </location>
</feature>
<keyword evidence="3 6" id="KW-0597">Phosphoprotein</keyword>
<dbReference type="SMART" id="SM00387">
    <property type="entry name" value="HATPase_c"/>
    <property type="match status" value="1"/>
</dbReference>
<dbReference type="SMART" id="SM00448">
    <property type="entry name" value="REC"/>
    <property type="match status" value="1"/>
</dbReference>
<dbReference type="Pfam" id="PF07695">
    <property type="entry name" value="7TMR-DISM_7TM"/>
    <property type="match status" value="1"/>
</dbReference>
<dbReference type="EMBL" id="JAAJBT010000004">
    <property type="protein sequence ID" value="NHM01986.1"/>
    <property type="molecule type" value="Genomic_DNA"/>
</dbReference>
<dbReference type="InterPro" id="IPR036890">
    <property type="entry name" value="HATPase_C_sf"/>
</dbReference>
<accession>A0ABX0I470</accession>
<dbReference type="InterPro" id="IPR003661">
    <property type="entry name" value="HisK_dim/P_dom"/>
</dbReference>
<dbReference type="EC" id="2.7.13.3" evidence="2"/>
<evidence type="ECO:0000313" key="11">
    <source>
        <dbReference type="Proteomes" id="UP000800984"/>
    </source>
</evidence>
<evidence type="ECO:0000256" key="3">
    <source>
        <dbReference type="ARBA" id="ARBA00022553"/>
    </source>
</evidence>
<sequence length="780" mass="89624">MKRKFLLFFILFGVQFLLGQVNLDVPFEKKSIHTSTYIYNAKQKKLTINEIVKIPIAQFQKLKNENQDLGFTNDHYWLHFKLKNTSTKPTNYYLETARPIIDYAELYSIESGKVIDFQKSGDAIPFSERSFHHRKIIFKIQLKPYQQLSYYIHMKSDGEVINVPVLLRSDTNLIENTSFEQIVFGFFYGILLITAILYLFFYFTMKEKVFLYYSLYVVFIGLLQFSLDGYFYEYIQPNASWFSKKSVLIFAIISGIFLGSYSQNYLKIQKVKPPINLFFYVLYGLLILLLLTILFLPDFFNHCYPIMNLLGLILLVLIIYSLVNVYIKTKKSFFLFSIGLSFLIIGFVVFILKNFSILPINFITENGSKFGTGLEVVFYSLTMANLIGDLKEDKIKSQEIALKKSREMNELKSHFLSNISHELRTPLNTILNVSALLTQEKEITTVQEKSELIKYSSQNLLSAVNDILDFSKIENNEFHLENQPTNVLNLATEIAKLYSVKAQEKGLTFEFNSDVSLPKEIVVDTNRLQQVLNNLLQNALKFTESGGIKFTIEGKLLSNKKVKIRFKISDTGVGIHAEKLESIFDSFSQETINDKRKFGGLGLGLFIVKNVVDKYNGKINFESEVGKGSSCTIQLKLDYLESKKAIENVTPIDSNKQKILIVEDNKMNQMVLKMIFKNWQNATFEIANNGQEALDLLKNNHFDIVLMDLQMPVMDGYEATIAIRSGLCGQEKSNTPIIAITADVTEPTKEKVKSIGMNYYMTKPVDKKSLYDKINELTKK</sequence>
<dbReference type="CDD" id="cd00082">
    <property type="entry name" value="HisKA"/>
    <property type="match status" value="1"/>
</dbReference>
<evidence type="ECO:0000256" key="2">
    <source>
        <dbReference type="ARBA" id="ARBA00012438"/>
    </source>
</evidence>
<feature type="transmembrane region" description="Helical" evidence="7">
    <location>
        <begin position="247"/>
        <end position="266"/>
    </location>
</feature>
<keyword evidence="4" id="KW-0808">Transferase</keyword>
<dbReference type="InterPro" id="IPR036097">
    <property type="entry name" value="HisK_dim/P_sf"/>
</dbReference>
<keyword evidence="11" id="KW-1185">Reference proteome</keyword>
<feature type="domain" description="Histidine kinase" evidence="8">
    <location>
        <begin position="418"/>
        <end position="639"/>
    </location>
</feature>
<dbReference type="InterPro" id="IPR005467">
    <property type="entry name" value="His_kinase_dom"/>
</dbReference>
<dbReference type="Pfam" id="PF00512">
    <property type="entry name" value="HisKA"/>
    <property type="match status" value="1"/>
</dbReference>
<dbReference type="InterPro" id="IPR004358">
    <property type="entry name" value="Sig_transdc_His_kin-like_C"/>
</dbReference>
<reference evidence="10 11" key="1">
    <citation type="submission" date="2020-02" db="EMBL/GenBank/DDBJ databases">
        <authorList>
            <person name="Chen W.-M."/>
        </authorList>
    </citation>
    <scope>NUCLEOTIDE SEQUENCE [LARGE SCALE GENOMIC DNA]</scope>
    <source>
        <strain evidence="10 11">KDG-16</strain>
    </source>
</reference>
<keyword evidence="7" id="KW-0812">Transmembrane</keyword>
<dbReference type="SUPFAM" id="SSF52172">
    <property type="entry name" value="CheY-like"/>
    <property type="match status" value="1"/>
</dbReference>
<dbReference type="Gene3D" id="3.40.50.2300">
    <property type="match status" value="1"/>
</dbReference>
<dbReference type="PRINTS" id="PR00344">
    <property type="entry name" value="BCTRLSENSOR"/>
</dbReference>
<dbReference type="PANTHER" id="PTHR43047">
    <property type="entry name" value="TWO-COMPONENT HISTIDINE PROTEIN KINASE"/>
    <property type="match status" value="1"/>
</dbReference>
<dbReference type="PROSITE" id="PS50110">
    <property type="entry name" value="RESPONSE_REGULATORY"/>
    <property type="match status" value="1"/>
</dbReference>
<evidence type="ECO:0000256" key="5">
    <source>
        <dbReference type="ARBA" id="ARBA00022777"/>
    </source>
</evidence>
<feature type="modified residue" description="4-aspartylphosphate" evidence="6">
    <location>
        <position position="708"/>
    </location>
</feature>
<dbReference type="InterPro" id="IPR001789">
    <property type="entry name" value="Sig_transdc_resp-reg_receiver"/>
</dbReference>
<dbReference type="InterPro" id="IPR011623">
    <property type="entry name" value="7TMR_DISM_rcpt_extracell_dom1"/>
</dbReference>
<feature type="transmembrane region" description="Helical" evidence="7">
    <location>
        <begin position="210"/>
        <end position="227"/>
    </location>
</feature>
<dbReference type="SMART" id="SM00388">
    <property type="entry name" value="HisKA"/>
    <property type="match status" value="1"/>
</dbReference>
<keyword evidence="7" id="KW-0472">Membrane</keyword>
<feature type="transmembrane region" description="Helical" evidence="7">
    <location>
        <begin position="333"/>
        <end position="352"/>
    </location>
</feature>
<dbReference type="InterPro" id="IPR011622">
    <property type="entry name" value="7TMR_DISM_rcpt_extracell_dom2"/>
</dbReference>
<dbReference type="Gene3D" id="1.10.287.130">
    <property type="match status" value="1"/>
</dbReference>
<dbReference type="CDD" id="cd17546">
    <property type="entry name" value="REC_hyHK_CKI1_RcsC-like"/>
    <property type="match status" value="1"/>
</dbReference>
<dbReference type="Gene3D" id="2.60.40.2380">
    <property type="match status" value="1"/>
</dbReference>
<keyword evidence="7" id="KW-1133">Transmembrane helix</keyword>
<dbReference type="Proteomes" id="UP000800984">
    <property type="component" value="Unassembled WGS sequence"/>
</dbReference>
<evidence type="ECO:0000256" key="4">
    <source>
        <dbReference type="ARBA" id="ARBA00022679"/>
    </source>
</evidence>
<evidence type="ECO:0000256" key="7">
    <source>
        <dbReference type="SAM" id="Phobius"/>
    </source>
</evidence>
<dbReference type="RefSeq" id="WP_166077080.1">
    <property type="nucleotide sequence ID" value="NZ_JAAJBT010000004.1"/>
</dbReference>
<dbReference type="InterPro" id="IPR003594">
    <property type="entry name" value="HATPase_dom"/>
</dbReference>
<comment type="catalytic activity">
    <reaction evidence="1">
        <text>ATP + protein L-histidine = ADP + protein N-phospho-L-histidine.</text>
        <dbReference type="EC" id="2.7.13.3"/>
    </reaction>
</comment>
<evidence type="ECO:0000259" key="9">
    <source>
        <dbReference type="PROSITE" id="PS50110"/>
    </source>
</evidence>
<evidence type="ECO:0000313" key="10">
    <source>
        <dbReference type="EMBL" id="NHM01986.1"/>
    </source>
</evidence>
<name>A0ABX0I470_9FLAO</name>
<dbReference type="Pfam" id="PF02518">
    <property type="entry name" value="HATPase_c"/>
    <property type="match status" value="1"/>
</dbReference>
<evidence type="ECO:0000256" key="1">
    <source>
        <dbReference type="ARBA" id="ARBA00000085"/>
    </source>
</evidence>
<feature type="transmembrane region" description="Helical" evidence="7">
    <location>
        <begin position="306"/>
        <end position="326"/>
    </location>
</feature>
<dbReference type="SUPFAM" id="SSF47384">
    <property type="entry name" value="Homodimeric domain of signal transducing histidine kinase"/>
    <property type="match status" value="1"/>
</dbReference>
<dbReference type="Pfam" id="PF00072">
    <property type="entry name" value="Response_reg"/>
    <property type="match status" value="1"/>
</dbReference>
<protein>
    <recommendedName>
        <fullName evidence="2">histidine kinase</fullName>
        <ecNumber evidence="2">2.7.13.3</ecNumber>
    </recommendedName>
</protein>
<dbReference type="SUPFAM" id="SSF55874">
    <property type="entry name" value="ATPase domain of HSP90 chaperone/DNA topoisomerase II/histidine kinase"/>
    <property type="match status" value="1"/>
</dbReference>
<keyword evidence="5" id="KW-0418">Kinase</keyword>